<dbReference type="EMBL" id="AANZ01000003">
    <property type="protein sequence ID" value="EAQ81991.1"/>
    <property type="molecule type" value="Genomic_DNA"/>
</dbReference>
<protein>
    <submittedName>
        <fullName evidence="1">Uncharacterized protein</fullName>
    </submittedName>
</protein>
<dbReference type="STRING" id="314230.DSM3645_17605"/>
<sequence length="153" mass="17140">MIASSGNFESGFSDAAKAIKAERVSARRHMNQLATFSIDPAIRELLSVWNNCRTPNWDGYGATSVSETTVRNAVALLEALPLGWPLPSIGSEPDGHITLEWYQNPRQLLSVSIDENSSLYYAAILGNEDPRGTCRFDREVPETILYWIRRVLR</sequence>
<evidence type="ECO:0000313" key="2">
    <source>
        <dbReference type="Proteomes" id="UP000004358"/>
    </source>
</evidence>
<accession>A3ZNU3</accession>
<organism evidence="1 2">
    <name type="scientific">Blastopirellula marina DSM 3645</name>
    <dbReference type="NCBI Taxonomy" id="314230"/>
    <lineage>
        <taxon>Bacteria</taxon>
        <taxon>Pseudomonadati</taxon>
        <taxon>Planctomycetota</taxon>
        <taxon>Planctomycetia</taxon>
        <taxon>Pirellulales</taxon>
        <taxon>Pirellulaceae</taxon>
        <taxon>Blastopirellula</taxon>
    </lineage>
</organism>
<dbReference type="RefSeq" id="WP_002651419.1">
    <property type="nucleotide sequence ID" value="NZ_CH672376.1"/>
</dbReference>
<dbReference type="AlphaFoldDB" id="A3ZNU3"/>
<gene>
    <name evidence="1" type="ORF">DSM3645_17605</name>
</gene>
<dbReference type="Proteomes" id="UP000004358">
    <property type="component" value="Unassembled WGS sequence"/>
</dbReference>
<evidence type="ECO:0000313" key="1">
    <source>
        <dbReference type="EMBL" id="EAQ81991.1"/>
    </source>
</evidence>
<reference evidence="1 2" key="1">
    <citation type="submission" date="2006-02" db="EMBL/GenBank/DDBJ databases">
        <authorList>
            <person name="Amann R."/>
            <person name="Ferriera S."/>
            <person name="Johnson J."/>
            <person name="Kravitz S."/>
            <person name="Halpern A."/>
            <person name="Remington K."/>
            <person name="Beeson K."/>
            <person name="Tran B."/>
            <person name="Rogers Y.-H."/>
            <person name="Friedman R."/>
            <person name="Venter J.C."/>
        </authorList>
    </citation>
    <scope>NUCLEOTIDE SEQUENCE [LARGE SCALE GENOMIC DNA]</scope>
    <source>
        <strain evidence="1 2">DSM 3645</strain>
    </source>
</reference>
<proteinExistence type="predicted"/>
<dbReference type="eggNOG" id="ENOG5032W2J">
    <property type="taxonomic scope" value="Bacteria"/>
</dbReference>
<name>A3ZNU3_9BACT</name>
<comment type="caution">
    <text evidence="1">The sequence shown here is derived from an EMBL/GenBank/DDBJ whole genome shotgun (WGS) entry which is preliminary data.</text>
</comment>
<dbReference type="OrthoDB" id="289116at2"/>
<dbReference type="HOGENOM" id="CLU_1709699_0_0_0"/>